<dbReference type="AlphaFoldDB" id="A0A9J6CPS6"/>
<proteinExistence type="predicted"/>
<name>A0A9J6CPS6_POLVA</name>
<protein>
    <submittedName>
        <fullName evidence="2">Uncharacterized protein</fullName>
    </submittedName>
</protein>
<dbReference type="EMBL" id="JADBJN010000001">
    <property type="protein sequence ID" value="KAG5684322.1"/>
    <property type="molecule type" value="Genomic_DNA"/>
</dbReference>
<feature type="compositionally biased region" description="Basic and acidic residues" evidence="1">
    <location>
        <begin position="90"/>
        <end position="110"/>
    </location>
</feature>
<gene>
    <name evidence="2" type="ORF">PVAND_013557</name>
</gene>
<comment type="caution">
    <text evidence="2">The sequence shown here is derived from an EMBL/GenBank/DDBJ whole genome shotgun (WGS) entry which is preliminary data.</text>
</comment>
<feature type="region of interest" description="Disordered" evidence="1">
    <location>
        <begin position="90"/>
        <end position="112"/>
    </location>
</feature>
<evidence type="ECO:0000313" key="2">
    <source>
        <dbReference type="EMBL" id="KAG5684322.1"/>
    </source>
</evidence>
<evidence type="ECO:0000313" key="3">
    <source>
        <dbReference type="Proteomes" id="UP001107558"/>
    </source>
</evidence>
<dbReference type="Proteomes" id="UP001107558">
    <property type="component" value="Chromosome 1"/>
</dbReference>
<organism evidence="2 3">
    <name type="scientific">Polypedilum vanderplanki</name>
    <name type="common">Sleeping chironomid midge</name>
    <dbReference type="NCBI Taxonomy" id="319348"/>
    <lineage>
        <taxon>Eukaryota</taxon>
        <taxon>Metazoa</taxon>
        <taxon>Ecdysozoa</taxon>
        <taxon>Arthropoda</taxon>
        <taxon>Hexapoda</taxon>
        <taxon>Insecta</taxon>
        <taxon>Pterygota</taxon>
        <taxon>Neoptera</taxon>
        <taxon>Endopterygota</taxon>
        <taxon>Diptera</taxon>
        <taxon>Nematocera</taxon>
        <taxon>Chironomoidea</taxon>
        <taxon>Chironomidae</taxon>
        <taxon>Chironominae</taxon>
        <taxon>Polypedilum</taxon>
        <taxon>Polypedilum</taxon>
    </lineage>
</organism>
<keyword evidence="3" id="KW-1185">Reference proteome</keyword>
<evidence type="ECO:0000256" key="1">
    <source>
        <dbReference type="SAM" id="MobiDB-lite"/>
    </source>
</evidence>
<feature type="compositionally biased region" description="Basic and acidic residues" evidence="1">
    <location>
        <begin position="134"/>
        <end position="159"/>
    </location>
</feature>
<accession>A0A9J6CPS6</accession>
<reference evidence="2" key="1">
    <citation type="submission" date="2021-03" db="EMBL/GenBank/DDBJ databases">
        <title>Chromosome level genome of the anhydrobiotic midge Polypedilum vanderplanki.</title>
        <authorList>
            <person name="Yoshida Y."/>
            <person name="Kikawada T."/>
            <person name="Gusev O."/>
        </authorList>
    </citation>
    <scope>NUCLEOTIDE SEQUENCE</scope>
    <source>
        <strain evidence="2">NIAS01</strain>
        <tissue evidence="2">Whole body or cell culture</tissue>
    </source>
</reference>
<feature type="region of interest" description="Disordered" evidence="1">
    <location>
        <begin position="125"/>
        <end position="159"/>
    </location>
</feature>
<sequence>MDYNKVLELQKVKIFKAQKRLGMDTPETMEAFYALFNAGTSAMLYSKDFEDKCEVAKKEIFDKKYKTAQAQLKRKNEEMAELDKIKHQYEEKAKQEKEKKQAEMKAKLEESLNLSAEDEKSLFNLTSEIESEDEQKQQIKRIKLEGNEGENEKKSDGET</sequence>